<dbReference type="EMBL" id="GBXM01072844">
    <property type="protein sequence ID" value="JAH35733.1"/>
    <property type="molecule type" value="Transcribed_RNA"/>
</dbReference>
<reference evidence="1" key="2">
    <citation type="journal article" date="2015" name="Fish Shellfish Immunol.">
        <title>Early steps in the European eel (Anguilla anguilla)-Vibrio vulnificus interaction in the gills: Role of the RtxA13 toxin.</title>
        <authorList>
            <person name="Callol A."/>
            <person name="Pajuelo D."/>
            <person name="Ebbesson L."/>
            <person name="Teles M."/>
            <person name="MacKenzie S."/>
            <person name="Amaro C."/>
        </authorList>
    </citation>
    <scope>NUCLEOTIDE SEQUENCE</scope>
</reference>
<sequence>MGKKMTAGRANRQDKNCGGTRVCAASLML</sequence>
<proteinExistence type="predicted"/>
<accession>A0A0E9S5D8</accession>
<evidence type="ECO:0000313" key="1">
    <source>
        <dbReference type="EMBL" id="JAH35733.1"/>
    </source>
</evidence>
<protein>
    <submittedName>
        <fullName evidence="1">Uncharacterized protein</fullName>
    </submittedName>
</protein>
<name>A0A0E9S5D8_ANGAN</name>
<reference evidence="1" key="1">
    <citation type="submission" date="2014-11" db="EMBL/GenBank/DDBJ databases">
        <authorList>
            <person name="Amaro Gonzalez C."/>
        </authorList>
    </citation>
    <scope>NUCLEOTIDE SEQUENCE</scope>
</reference>
<dbReference type="AlphaFoldDB" id="A0A0E9S5D8"/>
<organism evidence="1">
    <name type="scientific">Anguilla anguilla</name>
    <name type="common">European freshwater eel</name>
    <name type="synonym">Muraena anguilla</name>
    <dbReference type="NCBI Taxonomy" id="7936"/>
    <lineage>
        <taxon>Eukaryota</taxon>
        <taxon>Metazoa</taxon>
        <taxon>Chordata</taxon>
        <taxon>Craniata</taxon>
        <taxon>Vertebrata</taxon>
        <taxon>Euteleostomi</taxon>
        <taxon>Actinopterygii</taxon>
        <taxon>Neopterygii</taxon>
        <taxon>Teleostei</taxon>
        <taxon>Anguilliformes</taxon>
        <taxon>Anguillidae</taxon>
        <taxon>Anguilla</taxon>
    </lineage>
</organism>